<evidence type="ECO:0000313" key="2">
    <source>
        <dbReference type="Proteomes" id="UP000626109"/>
    </source>
</evidence>
<accession>A0A813KVY4</accession>
<reference evidence="1" key="1">
    <citation type="submission" date="2021-02" db="EMBL/GenBank/DDBJ databases">
        <authorList>
            <person name="Dougan E. K."/>
            <person name="Rhodes N."/>
            <person name="Thang M."/>
            <person name="Chan C."/>
        </authorList>
    </citation>
    <scope>NUCLEOTIDE SEQUENCE</scope>
</reference>
<name>A0A813KVY4_POLGL</name>
<organism evidence="1 2">
    <name type="scientific">Polarella glacialis</name>
    <name type="common">Dinoflagellate</name>
    <dbReference type="NCBI Taxonomy" id="89957"/>
    <lineage>
        <taxon>Eukaryota</taxon>
        <taxon>Sar</taxon>
        <taxon>Alveolata</taxon>
        <taxon>Dinophyceae</taxon>
        <taxon>Suessiales</taxon>
        <taxon>Suessiaceae</taxon>
        <taxon>Polarella</taxon>
    </lineage>
</organism>
<comment type="caution">
    <text evidence="1">The sequence shown here is derived from an EMBL/GenBank/DDBJ whole genome shotgun (WGS) entry which is preliminary data.</text>
</comment>
<protein>
    <submittedName>
        <fullName evidence="1">Uncharacterized protein</fullName>
    </submittedName>
</protein>
<sequence>FCLVAFPSTPLSGGPQPPIAFWSTLPRKWSSSGIMGKKPAMKMSLMEVNSLVHQWSTRSLEVMQVLAWALVEQFLQVLVGEVGLWSV</sequence>
<dbReference type="EMBL" id="CAJNNW010032925">
    <property type="protein sequence ID" value="CAE8716217.1"/>
    <property type="molecule type" value="Genomic_DNA"/>
</dbReference>
<gene>
    <name evidence="1" type="ORF">PGLA2088_LOCUS38962</name>
</gene>
<proteinExistence type="predicted"/>
<evidence type="ECO:0000313" key="1">
    <source>
        <dbReference type="EMBL" id="CAE8716217.1"/>
    </source>
</evidence>
<dbReference type="Proteomes" id="UP000626109">
    <property type="component" value="Unassembled WGS sequence"/>
</dbReference>
<dbReference type="AlphaFoldDB" id="A0A813KVY4"/>
<feature type="non-terminal residue" evidence="1">
    <location>
        <position position="1"/>
    </location>
</feature>